<evidence type="ECO:0000256" key="1">
    <source>
        <dbReference type="SAM" id="Phobius"/>
    </source>
</evidence>
<keyword evidence="3" id="KW-1185">Reference proteome</keyword>
<sequence length="70" mass="7720">MAYLQSVNSETAVPNVHSSPEQQTLLLVCHLCCIMCIQQLSLHLPYNFLCCLLVIIPLVNLKSGGKPIIL</sequence>
<protein>
    <submittedName>
        <fullName evidence="2">Uncharacterized protein</fullName>
    </submittedName>
</protein>
<comment type="caution">
    <text evidence="2">The sequence shown here is derived from an EMBL/GenBank/DDBJ whole genome shotgun (WGS) entry which is preliminary data.</text>
</comment>
<name>A0AAE1SH59_9SOLA</name>
<keyword evidence="1" id="KW-1133">Transmembrane helix</keyword>
<keyword evidence="1" id="KW-0812">Transmembrane</keyword>
<accession>A0AAE1SH59</accession>
<organism evidence="2 3">
    <name type="scientific">Anisodus tanguticus</name>
    <dbReference type="NCBI Taxonomy" id="243964"/>
    <lineage>
        <taxon>Eukaryota</taxon>
        <taxon>Viridiplantae</taxon>
        <taxon>Streptophyta</taxon>
        <taxon>Embryophyta</taxon>
        <taxon>Tracheophyta</taxon>
        <taxon>Spermatophyta</taxon>
        <taxon>Magnoliopsida</taxon>
        <taxon>eudicotyledons</taxon>
        <taxon>Gunneridae</taxon>
        <taxon>Pentapetalae</taxon>
        <taxon>asterids</taxon>
        <taxon>lamiids</taxon>
        <taxon>Solanales</taxon>
        <taxon>Solanaceae</taxon>
        <taxon>Solanoideae</taxon>
        <taxon>Hyoscyameae</taxon>
        <taxon>Anisodus</taxon>
    </lineage>
</organism>
<gene>
    <name evidence="2" type="ORF">RND71_013080</name>
</gene>
<keyword evidence="1" id="KW-0472">Membrane</keyword>
<feature type="transmembrane region" description="Helical" evidence="1">
    <location>
        <begin position="44"/>
        <end position="61"/>
    </location>
</feature>
<reference evidence="2" key="1">
    <citation type="submission" date="2023-12" db="EMBL/GenBank/DDBJ databases">
        <title>Genome assembly of Anisodus tanguticus.</title>
        <authorList>
            <person name="Wang Y.-J."/>
        </authorList>
    </citation>
    <scope>NUCLEOTIDE SEQUENCE</scope>
    <source>
        <strain evidence="2">KB-2021</strain>
        <tissue evidence="2">Leaf</tissue>
    </source>
</reference>
<dbReference type="Proteomes" id="UP001291623">
    <property type="component" value="Unassembled WGS sequence"/>
</dbReference>
<evidence type="ECO:0000313" key="2">
    <source>
        <dbReference type="EMBL" id="KAK4369288.1"/>
    </source>
</evidence>
<dbReference type="AlphaFoldDB" id="A0AAE1SH59"/>
<proteinExistence type="predicted"/>
<evidence type="ECO:0000313" key="3">
    <source>
        <dbReference type="Proteomes" id="UP001291623"/>
    </source>
</evidence>
<dbReference type="EMBL" id="JAVYJV010000006">
    <property type="protein sequence ID" value="KAK4369288.1"/>
    <property type="molecule type" value="Genomic_DNA"/>
</dbReference>